<evidence type="ECO:0000256" key="1">
    <source>
        <dbReference type="SAM" id="Phobius"/>
    </source>
</evidence>
<keyword evidence="4" id="KW-1185">Reference proteome</keyword>
<dbReference type="PANTHER" id="PTHR40465:SF1">
    <property type="entry name" value="DUF6534 DOMAIN-CONTAINING PROTEIN"/>
    <property type="match status" value="1"/>
</dbReference>
<dbReference type="OrthoDB" id="3262409at2759"/>
<dbReference type="AlphaFoldDB" id="A0A9P6CKE9"/>
<reference evidence="3" key="1">
    <citation type="submission" date="2020-11" db="EMBL/GenBank/DDBJ databases">
        <authorList>
            <consortium name="DOE Joint Genome Institute"/>
            <person name="Ahrendt S."/>
            <person name="Riley R."/>
            <person name="Andreopoulos W."/>
            <person name="Labutti K."/>
            <person name="Pangilinan J."/>
            <person name="Ruiz-Duenas F.J."/>
            <person name="Barrasa J.M."/>
            <person name="Sanchez-Garcia M."/>
            <person name="Camarero S."/>
            <person name="Miyauchi S."/>
            <person name="Serrano A."/>
            <person name="Linde D."/>
            <person name="Babiker R."/>
            <person name="Drula E."/>
            <person name="Ayuso-Fernandez I."/>
            <person name="Pacheco R."/>
            <person name="Padilla G."/>
            <person name="Ferreira P."/>
            <person name="Barriuso J."/>
            <person name="Kellner H."/>
            <person name="Castanera R."/>
            <person name="Alfaro M."/>
            <person name="Ramirez L."/>
            <person name="Pisabarro A.G."/>
            <person name="Kuo A."/>
            <person name="Tritt A."/>
            <person name="Lipzen A."/>
            <person name="He G."/>
            <person name="Yan M."/>
            <person name="Ng V."/>
            <person name="Cullen D."/>
            <person name="Martin F."/>
            <person name="Rosso M.-N."/>
            <person name="Henrissat B."/>
            <person name="Hibbett D."/>
            <person name="Martinez A.T."/>
            <person name="Grigoriev I.V."/>
        </authorList>
    </citation>
    <scope>NUCLEOTIDE SEQUENCE</scope>
    <source>
        <strain evidence="3">CBS 247.69</strain>
    </source>
</reference>
<dbReference type="PANTHER" id="PTHR40465">
    <property type="entry name" value="CHROMOSOME 1, WHOLE GENOME SHOTGUN SEQUENCE"/>
    <property type="match status" value="1"/>
</dbReference>
<feature type="domain" description="DUF6534" evidence="2">
    <location>
        <begin position="164"/>
        <end position="252"/>
    </location>
</feature>
<dbReference type="EMBL" id="MU150260">
    <property type="protein sequence ID" value="KAF9463703.1"/>
    <property type="molecule type" value="Genomic_DNA"/>
</dbReference>
<feature type="transmembrane region" description="Helical" evidence="1">
    <location>
        <begin position="201"/>
        <end position="223"/>
    </location>
</feature>
<feature type="transmembrane region" description="Helical" evidence="1">
    <location>
        <begin position="119"/>
        <end position="137"/>
    </location>
</feature>
<keyword evidence="1" id="KW-0472">Membrane</keyword>
<organism evidence="3 4">
    <name type="scientific">Collybia nuda</name>
    <dbReference type="NCBI Taxonomy" id="64659"/>
    <lineage>
        <taxon>Eukaryota</taxon>
        <taxon>Fungi</taxon>
        <taxon>Dikarya</taxon>
        <taxon>Basidiomycota</taxon>
        <taxon>Agaricomycotina</taxon>
        <taxon>Agaricomycetes</taxon>
        <taxon>Agaricomycetidae</taxon>
        <taxon>Agaricales</taxon>
        <taxon>Tricholomatineae</taxon>
        <taxon>Clitocybaceae</taxon>
        <taxon>Collybia</taxon>
    </lineage>
</organism>
<feature type="transmembrane region" description="Helical" evidence="1">
    <location>
        <begin position="85"/>
        <end position="107"/>
    </location>
</feature>
<protein>
    <recommendedName>
        <fullName evidence="2">DUF6534 domain-containing protein</fullName>
    </recommendedName>
</protein>
<feature type="transmembrane region" description="Helical" evidence="1">
    <location>
        <begin position="48"/>
        <end position="73"/>
    </location>
</feature>
<accession>A0A9P6CKE9</accession>
<sequence length="338" mass="37309">MSDASAARLLTAPFFLGSLFSYGLYGVLSLQVYTYYQAFPKDNNALKTTVGVLFFLDTVITVISTILGWHAFVTEWGTEHAFAPFHWSLAPLPLLSCIVAVIAQGFYSWRIYKLRANTYVPVIIMLISLVSAAFGAFSGIRGQVIGIARDSEIKAEVIVWLGGSTICDVMVTSGMVISLYLHRQKVRFEETRTLMSRLITLTIETGMVTAITAIVDLLFFLILPSTNMHFIPFLALSKLYTNCLLTTLNSRPSSLRRQSETEFGSRATNPLWIDLGTDTTPSLKPHTLNSQFSSTFVGGPQVHIATSTRKDRDIEMLKFDGESAVYNGNQKSASSLVA</sequence>
<gene>
    <name evidence="3" type="ORF">BDZ94DRAFT_1258333</name>
</gene>
<evidence type="ECO:0000313" key="4">
    <source>
        <dbReference type="Proteomes" id="UP000807353"/>
    </source>
</evidence>
<feature type="transmembrane region" description="Helical" evidence="1">
    <location>
        <begin position="157"/>
        <end position="181"/>
    </location>
</feature>
<evidence type="ECO:0000259" key="2">
    <source>
        <dbReference type="Pfam" id="PF20152"/>
    </source>
</evidence>
<comment type="caution">
    <text evidence="3">The sequence shown here is derived from an EMBL/GenBank/DDBJ whole genome shotgun (WGS) entry which is preliminary data.</text>
</comment>
<dbReference type="InterPro" id="IPR045339">
    <property type="entry name" value="DUF6534"/>
</dbReference>
<evidence type="ECO:0000313" key="3">
    <source>
        <dbReference type="EMBL" id="KAF9463703.1"/>
    </source>
</evidence>
<feature type="transmembrane region" description="Helical" evidence="1">
    <location>
        <begin position="12"/>
        <end position="36"/>
    </location>
</feature>
<name>A0A9P6CKE9_9AGAR</name>
<dbReference type="Proteomes" id="UP000807353">
    <property type="component" value="Unassembled WGS sequence"/>
</dbReference>
<keyword evidence="1" id="KW-1133">Transmembrane helix</keyword>
<keyword evidence="1" id="KW-0812">Transmembrane</keyword>
<dbReference type="Pfam" id="PF20152">
    <property type="entry name" value="DUF6534"/>
    <property type="match status" value="1"/>
</dbReference>
<proteinExistence type="predicted"/>